<dbReference type="InterPro" id="IPR050835">
    <property type="entry name" value="ABC_transporter_sub-D"/>
</dbReference>
<feature type="transmembrane region" description="Helical" evidence="9">
    <location>
        <begin position="166"/>
        <end position="187"/>
    </location>
</feature>
<dbReference type="Pfam" id="PF00005">
    <property type="entry name" value="ABC_tran"/>
    <property type="match status" value="1"/>
</dbReference>
<dbReference type="InterPro" id="IPR027417">
    <property type="entry name" value="P-loop_NTPase"/>
</dbReference>
<keyword evidence="5 12" id="KW-0067">ATP-binding</keyword>
<dbReference type="PROSITE" id="PS50893">
    <property type="entry name" value="ABC_TRANSPORTER_2"/>
    <property type="match status" value="1"/>
</dbReference>
<evidence type="ECO:0000313" key="12">
    <source>
        <dbReference type="EMBL" id="MDJ1158056.1"/>
    </source>
</evidence>
<feature type="compositionally biased region" description="Low complexity" evidence="8">
    <location>
        <begin position="589"/>
        <end position="603"/>
    </location>
</feature>
<protein>
    <submittedName>
        <fullName evidence="12">ABC transporter ATP-binding protein/permease</fullName>
    </submittedName>
</protein>
<dbReference type="SUPFAM" id="SSF52540">
    <property type="entry name" value="P-loop containing nucleoside triphosphate hydrolases"/>
    <property type="match status" value="1"/>
</dbReference>
<reference evidence="12 13" key="1">
    <citation type="submission" date="2023-05" db="EMBL/GenBank/DDBJ databases">
        <title>Chelatococcus sp. nov., a moderately thermophilic bacterium isolated from hot spring microbial mat.</title>
        <authorList>
            <person name="Hu C.-J."/>
            <person name="Li W.-J."/>
        </authorList>
    </citation>
    <scope>NUCLEOTIDE SEQUENCE [LARGE SCALE GENOMIC DNA]</scope>
    <source>
        <strain evidence="12 13">SYSU G07232</strain>
    </source>
</reference>
<dbReference type="Pfam" id="PF06472">
    <property type="entry name" value="ABC_membrane_2"/>
    <property type="match status" value="1"/>
</dbReference>
<evidence type="ECO:0000256" key="2">
    <source>
        <dbReference type="ARBA" id="ARBA00022448"/>
    </source>
</evidence>
<dbReference type="RefSeq" id="WP_283740037.1">
    <property type="nucleotide sequence ID" value="NZ_JASJEV010000003.1"/>
</dbReference>
<dbReference type="EMBL" id="JASJEV010000003">
    <property type="protein sequence ID" value="MDJ1158056.1"/>
    <property type="molecule type" value="Genomic_DNA"/>
</dbReference>
<dbReference type="Proteomes" id="UP001321492">
    <property type="component" value="Unassembled WGS sequence"/>
</dbReference>
<gene>
    <name evidence="12" type="ORF">QNA08_07390</name>
</gene>
<keyword evidence="2" id="KW-0813">Transport</keyword>
<feature type="domain" description="ABC transmembrane type-1" evidence="11">
    <location>
        <begin position="44"/>
        <end position="348"/>
    </location>
</feature>
<accession>A0ABT7AFC6</accession>
<keyword evidence="3 9" id="KW-0812">Transmembrane</keyword>
<feature type="transmembrane region" description="Helical" evidence="9">
    <location>
        <begin position="289"/>
        <end position="313"/>
    </location>
</feature>
<feature type="region of interest" description="Disordered" evidence="8">
    <location>
        <begin position="585"/>
        <end position="613"/>
    </location>
</feature>
<keyword evidence="6 9" id="KW-1133">Transmembrane helix</keyword>
<dbReference type="InterPro" id="IPR003439">
    <property type="entry name" value="ABC_transporter-like_ATP-bd"/>
</dbReference>
<evidence type="ECO:0000256" key="9">
    <source>
        <dbReference type="SAM" id="Phobius"/>
    </source>
</evidence>
<feature type="transmembrane region" description="Helical" evidence="9">
    <location>
        <begin position="199"/>
        <end position="221"/>
    </location>
</feature>
<evidence type="ECO:0000256" key="8">
    <source>
        <dbReference type="SAM" id="MobiDB-lite"/>
    </source>
</evidence>
<organism evidence="12 13">
    <name type="scientific">Chelatococcus albus</name>
    <dbReference type="NCBI Taxonomy" id="3047466"/>
    <lineage>
        <taxon>Bacteria</taxon>
        <taxon>Pseudomonadati</taxon>
        <taxon>Pseudomonadota</taxon>
        <taxon>Alphaproteobacteria</taxon>
        <taxon>Hyphomicrobiales</taxon>
        <taxon>Chelatococcaceae</taxon>
        <taxon>Chelatococcus</taxon>
    </lineage>
</organism>
<comment type="caution">
    <text evidence="12">The sequence shown here is derived from an EMBL/GenBank/DDBJ whole genome shotgun (WGS) entry which is preliminary data.</text>
</comment>
<evidence type="ECO:0000256" key="3">
    <source>
        <dbReference type="ARBA" id="ARBA00022692"/>
    </source>
</evidence>
<evidence type="ECO:0000256" key="5">
    <source>
        <dbReference type="ARBA" id="ARBA00022840"/>
    </source>
</evidence>
<evidence type="ECO:0000256" key="7">
    <source>
        <dbReference type="ARBA" id="ARBA00023136"/>
    </source>
</evidence>
<dbReference type="Gene3D" id="3.40.50.300">
    <property type="entry name" value="P-loop containing nucleotide triphosphate hydrolases"/>
    <property type="match status" value="1"/>
</dbReference>
<feature type="transmembrane region" description="Helical" evidence="9">
    <location>
        <begin position="44"/>
        <end position="64"/>
    </location>
</feature>
<evidence type="ECO:0000313" key="13">
    <source>
        <dbReference type="Proteomes" id="UP001321492"/>
    </source>
</evidence>
<evidence type="ECO:0000256" key="1">
    <source>
        <dbReference type="ARBA" id="ARBA00004651"/>
    </source>
</evidence>
<feature type="domain" description="ABC transporter" evidence="10">
    <location>
        <begin position="386"/>
        <end position="606"/>
    </location>
</feature>
<dbReference type="PROSITE" id="PS50929">
    <property type="entry name" value="ABC_TM1F"/>
    <property type="match status" value="1"/>
</dbReference>
<feature type="transmembrane region" description="Helical" evidence="9">
    <location>
        <begin position="84"/>
        <end position="108"/>
    </location>
</feature>
<dbReference type="GO" id="GO:0005524">
    <property type="term" value="F:ATP binding"/>
    <property type="evidence" value="ECO:0007669"/>
    <property type="project" value="UniProtKB-KW"/>
</dbReference>
<evidence type="ECO:0000259" key="11">
    <source>
        <dbReference type="PROSITE" id="PS50929"/>
    </source>
</evidence>
<keyword evidence="13" id="KW-1185">Reference proteome</keyword>
<dbReference type="SUPFAM" id="SSF90123">
    <property type="entry name" value="ABC transporter transmembrane region"/>
    <property type="match status" value="1"/>
</dbReference>
<dbReference type="PANTHER" id="PTHR11384:SF59">
    <property type="entry name" value="LYSOSOMAL COBALAMIN TRANSPORTER ABCD4"/>
    <property type="match status" value="1"/>
</dbReference>
<dbReference type="InterPro" id="IPR036640">
    <property type="entry name" value="ABC1_TM_sf"/>
</dbReference>
<sequence>MTANSETALHAKPVARNDREPVGVFADLAMLIGALRSSPQKAPLAFLTAAIVGVVVATVIGQIRLNAWHQPFYDALAQRDLGRFVHQLLVFGAIATALLVLNVAQTWLHEMLKMRLRAGATNDLVRQWLMPGRASKLAWSGTIAVNPDQRIHEDTRHLTELWVDMAVGLFQSALLLASFTAVLWILSRDVVFTYADRTFAIPGYMVWCALLYAATGSWLSWRVGRPLIAMNAERYAREADLRFLLVHTSEHADAIALYRGEKDEHLRLRREVDSVLSVMRQLVGAHTRLTWVTAGYGWFAIVAPVVVAAPGYFSGELSFGRLMMVVGAFFQVQQALRWFVDNFSRIADWRATLLRVAAFRRALIEVEAPGRKAERIELVAHPDRALAFEDLRIVSGTGSATLNAGRIEIAPGERILIVGGPGIGKSALFRAMAGLWPWGRGRISLPPRDGIMFLPQRPYIPIAPLRAILSYPKRPAAFADGVLIGALQRTGLSHLVGQLDSRQRWDKELSVDEQQRIAIARALLHRPQWLILDEVIDAIDTEHRRRIRSLFEDELAETTVVSLGRHARREGFYTRILRMTRHTNRAGFAPPDSASPALAPAAAGTGRSKAGSG</sequence>
<dbReference type="InterPro" id="IPR011527">
    <property type="entry name" value="ABC1_TM_dom"/>
</dbReference>
<dbReference type="CDD" id="cd03223">
    <property type="entry name" value="ABCD_peroxisomal_ALDP"/>
    <property type="match status" value="1"/>
</dbReference>
<comment type="subcellular location">
    <subcellularLocation>
        <location evidence="1">Cell membrane</location>
        <topology evidence="1">Multi-pass membrane protein</topology>
    </subcellularLocation>
</comment>
<evidence type="ECO:0000256" key="4">
    <source>
        <dbReference type="ARBA" id="ARBA00022741"/>
    </source>
</evidence>
<dbReference type="PANTHER" id="PTHR11384">
    <property type="entry name" value="ATP-BINDING CASSETTE, SUB-FAMILY D MEMBER"/>
    <property type="match status" value="1"/>
</dbReference>
<dbReference type="Gene3D" id="1.20.1560.10">
    <property type="entry name" value="ABC transporter type 1, transmembrane domain"/>
    <property type="match status" value="1"/>
</dbReference>
<dbReference type="InterPro" id="IPR003593">
    <property type="entry name" value="AAA+_ATPase"/>
</dbReference>
<name>A0ABT7AFC6_9HYPH</name>
<keyword evidence="4" id="KW-0547">Nucleotide-binding</keyword>
<evidence type="ECO:0000259" key="10">
    <source>
        <dbReference type="PROSITE" id="PS50893"/>
    </source>
</evidence>
<dbReference type="SMART" id="SM00382">
    <property type="entry name" value="AAA"/>
    <property type="match status" value="1"/>
</dbReference>
<evidence type="ECO:0000256" key="6">
    <source>
        <dbReference type="ARBA" id="ARBA00022989"/>
    </source>
</evidence>
<keyword evidence="7 9" id="KW-0472">Membrane</keyword>
<proteinExistence type="predicted"/>